<organism evidence="1 2">
    <name type="scientific">Puccinia graminis f. sp. tritici</name>
    <dbReference type="NCBI Taxonomy" id="56615"/>
    <lineage>
        <taxon>Eukaryota</taxon>
        <taxon>Fungi</taxon>
        <taxon>Dikarya</taxon>
        <taxon>Basidiomycota</taxon>
        <taxon>Pucciniomycotina</taxon>
        <taxon>Pucciniomycetes</taxon>
        <taxon>Pucciniales</taxon>
        <taxon>Pucciniaceae</taxon>
        <taxon>Puccinia</taxon>
    </lineage>
</organism>
<accession>A0A5B0Q4I9</accession>
<gene>
    <name evidence="1" type="ORF">PGTUg99_023597</name>
</gene>
<evidence type="ECO:0000313" key="1">
    <source>
        <dbReference type="EMBL" id="KAA1108013.1"/>
    </source>
</evidence>
<dbReference type="EMBL" id="VDEP01000306">
    <property type="protein sequence ID" value="KAA1108013.1"/>
    <property type="molecule type" value="Genomic_DNA"/>
</dbReference>
<name>A0A5B0Q4I9_PUCGR</name>
<dbReference type="AlphaFoldDB" id="A0A5B0Q4I9"/>
<sequence length="76" mass="7906">MANTQRASWTPHFKALFVGSAYNPAKPASPWNCCDSVGGAAAGPMSGRANRPEGPPCSANVRLDGSLSYLDNEAPL</sequence>
<proteinExistence type="predicted"/>
<dbReference type="Proteomes" id="UP000325313">
    <property type="component" value="Unassembled WGS sequence"/>
</dbReference>
<reference evidence="1 2" key="1">
    <citation type="submission" date="2019-05" db="EMBL/GenBank/DDBJ databases">
        <title>Emergence of the Ug99 lineage of the wheat stem rust pathogen through somatic hybridization.</title>
        <authorList>
            <person name="Li F."/>
            <person name="Upadhyaya N.M."/>
            <person name="Sperschneider J."/>
            <person name="Matny O."/>
            <person name="Nguyen-Phuc H."/>
            <person name="Mago R."/>
            <person name="Raley C."/>
            <person name="Miller M.E."/>
            <person name="Silverstein K.A.T."/>
            <person name="Henningsen E."/>
            <person name="Hirsch C.D."/>
            <person name="Visser B."/>
            <person name="Pretorius Z.A."/>
            <person name="Steffenson B.J."/>
            <person name="Schwessinger B."/>
            <person name="Dodds P.N."/>
            <person name="Figueroa M."/>
        </authorList>
    </citation>
    <scope>NUCLEOTIDE SEQUENCE [LARGE SCALE GENOMIC DNA]</scope>
    <source>
        <strain evidence="1 2">Ug99</strain>
    </source>
</reference>
<comment type="caution">
    <text evidence="1">The sequence shown here is derived from an EMBL/GenBank/DDBJ whole genome shotgun (WGS) entry which is preliminary data.</text>
</comment>
<evidence type="ECO:0000313" key="2">
    <source>
        <dbReference type="Proteomes" id="UP000325313"/>
    </source>
</evidence>
<protein>
    <submittedName>
        <fullName evidence="1">Uncharacterized protein</fullName>
    </submittedName>
</protein>